<dbReference type="SMART" id="SM00361">
    <property type="entry name" value="RRM_1"/>
    <property type="match status" value="2"/>
</dbReference>
<feature type="domain" description="RRM" evidence="3">
    <location>
        <begin position="518"/>
        <end position="590"/>
    </location>
</feature>
<dbReference type="PANTHER" id="PTHR48034">
    <property type="entry name" value="TRANSFORMER-2 SEX-DETERMINING PROTEIN-RELATED"/>
    <property type="match status" value="1"/>
</dbReference>
<accession>A0A8T1YU13</accession>
<evidence type="ECO:0000256" key="2">
    <source>
        <dbReference type="SAM" id="MobiDB-lite"/>
    </source>
</evidence>
<dbReference type="GO" id="GO:0003723">
    <property type="term" value="F:RNA binding"/>
    <property type="evidence" value="ECO:0007669"/>
    <property type="project" value="UniProtKB-UniRule"/>
</dbReference>
<proteinExistence type="predicted"/>
<feature type="compositionally biased region" description="Basic and acidic residues" evidence="2">
    <location>
        <begin position="783"/>
        <end position="795"/>
    </location>
</feature>
<dbReference type="CDD" id="cd12316">
    <property type="entry name" value="RRM3_RBM19_RRM2_MRD1"/>
    <property type="match status" value="1"/>
</dbReference>
<feature type="compositionally biased region" description="Polar residues" evidence="2">
    <location>
        <begin position="403"/>
        <end position="417"/>
    </location>
</feature>
<reference evidence="4 5" key="1">
    <citation type="submission" date="2020-12" db="EMBL/GenBank/DDBJ databases">
        <title>Concerted genomic and epigenomic changes stabilize Arabidopsis allopolyploids.</title>
        <authorList>
            <person name="Chen Z."/>
        </authorList>
    </citation>
    <scope>NUCLEOTIDE SEQUENCE [LARGE SCALE GENOMIC DNA]</scope>
    <source>
        <strain evidence="4">Allo738</strain>
        <tissue evidence="4">Leaf</tissue>
    </source>
</reference>
<dbReference type="AlphaFoldDB" id="A0A8T1YU13"/>
<keyword evidence="1" id="KW-0694">RNA-binding</keyword>
<dbReference type="InterPro" id="IPR050441">
    <property type="entry name" value="RBM"/>
</dbReference>
<gene>
    <name evidence="4" type="ORF">ISN45_Aa06g004990</name>
</gene>
<feature type="region of interest" description="Disordered" evidence="2">
    <location>
        <begin position="403"/>
        <end position="434"/>
    </location>
</feature>
<dbReference type="FunFam" id="3.30.70.330:FF:000442">
    <property type="entry name" value="Multiple RNA-binding domain-containing protein 1"/>
    <property type="match status" value="1"/>
</dbReference>
<sequence>MYGKFLSSLIVLNPTRFHSGPGLEGTTKYLKPLSSFLLLLVRVRHSRVLRNIARGEKNPSSSFLRNPNLGMSRIIVKNLPPKYVTEDRLRDVFSKKGEITDVKLKRKSDGRSRQFAYIGFRTEQEAQDAITYFNKSFIDTIQISVEVAIPPPRKEGKVNENSEHFSNAYAKGDKKFKKKSEADHDPQLQEFLDQHKKLKFWSNDMCIPRSTGKDKVSPVSFSNGADEPNKAKRSLLDTTENKVGDDVSDMEYFKSRIKKNLSYSDSDYETDSREDATHAFPIDGYIEADRVDKDDDADAMEIEVAQEPKADSDDVLDTGRLFVRNLPYTATEEELMEHFSKFGEISEVHLVLDKETKNSRGMAFVHYLIPEYAKRAMEELDNKDFQGRLLHILPAKKPDKQVSVTSSMFRNNSSNLPKTYKQEREEQRKASEASGNTKAWNSFFMRPDTVVENIVRCYGVTKSEFLDRECDDPAVRLALGETKVIMETKEALAKAGVRVTSLEEFAARKGDMKNRSKHIILVKNLPFASTEKELAQMFGRFGSLDKIVLPRTKTLALVVFLKPAEALAALKGMKYKRYKDVPLYLEWAPGDILEPKALPDNNEKTSDVEENDVTRLNLDQQVGIDSDIPESNVLHVKNLNFKTSEESLKKHLTELVKQGKILSVKIIENRKSRRSSGYGFVEFDSVETATSVYRDLQIKRVDLPMKNIRQHAGYGFIEFGTRQEALNAKKALSSTHFYGRRLVLEWARADDKSMEALRKSCAAKYVDHQENNNPKKRKSSTVDGERRMKFERIAE</sequence>
<dbReference type="Proteomes" id="UP000694240">
    <property type="component" value="Chromosome 11"/>
</dbReference>
<evidence type="ECO:0000313" key="5">
    <source>
        <dbReference type="Proteomes" id="UP000694240"/>
    </source>
</evidence>
<feature type="region of interest" description="Disordered" evidence="2">
    <location>
        <begin position="212"/>
        <end position="238"/>
    </location>
</feature>
<feature type="compositionally biased region" description="Basic and acidic residues" evidence="2">
    <location>
        <begin position="420"/>
        <end position="431"/>
    </location>
</feature>
<feature type="domain" description="RRM" evidence="3">
    <location>
        <begin position="319"/>
        <end position="397"/>
    </location>
</feature>
<evidence type="ECO:0000256" key="1">
    <source>
        <dbReference type="PROSITE-ProRule" id="PRU00176"/>
    </source>
</evidence>
<feature type="domain" description="RRM" evidence="3">
    <location>
        <begin position="72"/>
        <end position="150"/>
    </location>
</feature>
<evidence type="ECO:0000259" key="3">
    <source>
        <dbReference type="PROSITE" id="PS50102"/>
    </source>
</evidence>
<feature type="region of interest" description="Disordered" evidence="2">
    <location>
        <begin position="767"/>
        <end position="795"/>
    </location>
</feature>
<dbReference type="EMBL" id="JAEFBK010000011">
    <property type="protein sequence ID" value="KAG7549638.1"/>
    <property type="molecule type" value="Genomic_DNA"/>
</dbReference>
<protein>
    <submittedName>
        <fullName evidence="4">RNA recognition motif domain</fullName>
    </submittedName>
</protein>
<feature type="domain" description="RRM" evidence="3">
    <location>
        <begin position="632"/>
        <end position="749"/>
    </location>
</feature>
<dbReference type="InterPro" id="IPR003954">
    <property type="entry name" value="RRM_euk-type"/>
</dbReference>
<keyword evidence="5" id="KW-1185">Reference proteome</keyword>
<comment type="caution">
    <text evidence="4">The sequence shown here is derived from an EMBL/GenBank/DDBJ whole genome shotgun (WGS) entry which is preliminary data.</text>
</comment>
<dbReference type="Pfam" id="PF00076">
    <property type="entry name" value="RRM_1"/>
    <property type="match status" value="5"/>
</dbReference>
<dbReference type="CDD" id="cd12317">
    <property type="entry name" value="RRM4_RBM19_RRM3_MRD1"/>
    <property type="match status" value="1"/>
</dbReference>
<dbReference type="CDD" id="cd12565">
    <property type="entry name" value="RRM1_MRD1"/>
    <property type="match status" value="1"/>
</dbReference>
<dbReference type="SMART" id="SM00360">
    <property type="entry name" value="RRM"/>
    <property type="match status" value="4"/>
</dbReference>
<evidence type="ECO:0000313" key="4">
    <source>
        <dbReference type="EMBL" id="KAG7549638.1"/>
    </source>
</evidence>
<dbReference type="PROSITE" id="PS50102">
    <property type="entry name" value="RRM"/>
    <property type="match status" value="4"/>
</dbReference>
<dbReference type="InterPro" id="IPR000504">
    <property type="entry name" value="RRM_dom"/>
</dbReference>
<organism evidence="4 5">
    <name type="scientific">Arabidopsis thaliana x Arabidopsis arenosa</name>
    <dbReference type="NCBI Taxonomy" id="1240361"/>
    <lineage>
        <taxon>Eukaryota</taxon>
        <taxon>Viridiplantae</taxon>
        <taxon>Streptophyta</taxon>
        <taxon>Embryophyta</taxon>
        <taxon>Tracheophyta</taxon>
        <taxon>Spermatophyta</taxon>
        <taxon>Magnoliopsida</taxon>
        <taxon>eudicotyledons</taxon>
        <taxon>Gunneridae</taxon>
        <taxon>Pentapetalae</taxon>
        <taxon>rosids</taxon>
        <taxon>malvids</taxon>
        <taxon>Brassicales</taxon>
        <taxon>Brassicaceae</taxon>
        <taxon>Camelineae</taxon>
        <taxon>Arabidopsis</taxon>
    </lineage>
</organism>
<name>A0A8T1YU13_9BRAS</name>